<keyword evidence="1" id="KW-0472">Membrane</keyword>
<dbReference type="EMBL" id="CAJGYO010000006">
    <property type="protein sequence ID" value="CAD6236936.1"/>
    <property type="molecule type" value="Genomic_DNA"/>
</dbReference>
<evidence type="ECO:0000313" key="3">
    <source>
        <dbReference type="Proteomes" id="UP000604825"/>
    </source>
</evidence>
<organism evidence="2 3">
    <name type="scientific">Miscanthus lutarioriparius</name>
    <dbReference type="NCBI Taxonomy" id="422564"/>
    <lineage>
        <taxon>Eukaryota</taxon>
        <taxon>Viridiplantae</taxon>
        <taxon>Streptophyta</taxon>
        <taxon>Embryophyta</taxon>
        <taxon>Tracheophyta</taxon>
        <taxon>Spermatophyta</taxon>
        <taxon>Magnoliopsida</taxon>
        <taxon>Liliopsida</taxon>
        <taxon>Poales</taxon>
        <taxon>Poaceae</taxon>
        <taxon>PACMAD clade</taxon>
        <taxon>Panicoideae</taxon>
        <taxon>Andropogonodae</taxon>
        <taxon>Andropogoneae</taxon>
        <taxon>Saccharinae</taxon>
        <taxon>Miscanthus</taxon>
    </lineage>
</organism>
<keyword evidence="1" id="KW-0812">Transmembrane</keyword>
<dbReference type="Proteomes" id="UP000604825">
    <property type="component" value="Unassembled WGS sequence"/>
</dbReference>
<evidence type="ECO:0000256" key="1">
    <source>
        <dbReference type="SAM" id="Phobius"/>
    </source>
</evidence>
<feature type="transmembrane region" description="Helical" evidence="1">
    <location>
        <begin position="154"/>
        <end position="172"/>
    </location>
</feature>
<comment type="caution">
    <text evidence="2">The sequence shown here is derived from an EMBL/GenBank/DDBJ whole genome shotgun (WGS) entry which is preliminary data.</text>
</comment>
<proteinExistence type="predicted"/>
<evidence type="ECO:0000313" key="2">
    <source>
        <dbReference type="EMBL" id="CAD6236936.1"/>
    </source>
</evidence>
<keyword evidence="3" id="KW-1185">Reference proteome</keyword>
<reference evidence="2" key="1">
    <citation type="submission" date="2020-10" db="EMBL/GenBank/DDBJ databases">
        <authorList>
            <person name="Han B."/>
            <person name="Lu T."/>
            <person name="Zhao Q."/>
            <person name="Huang X."/>
            <person name="Zhao Y."/>
        </authorList>
    </citation>
    <scope>NUCLEOTIDE SEQUENCE</scope>
</reference>
<dbReference type="AlphaFoldDB" id="A0A811NYH8"/>
<gene>
    <name evidence="2" type="ORF">NCGR_LOCUS24690</name>
</gene>
<protein>
    <submittedName>
        <fullName evidence="2">Uncharacterized protein</fullName>
    </submittedName>
</protein>
<accession>A0A811NYH8</accession>
<name>A0A811NYH8_9POAL</name>
<feature type="transmembrane region" description="Helical" evidence="1">
    <location>
        <begin position="130"/>
        <end position="148"/>
    </location>
</feature>
<keyword evidence="1" id="KW-1133">Transmembrane helix</keyword>
<sequence length="241" mass="26792">MACPPDLHCHYLRHLRVRTHTVWAQAHSGGLRCDGNLRLRGGGSHSDTALIPYMAATGERTWPRRPPHYEKLLTAMLVQIKEVLLIKTSTVAQVIMDGVVLYSLTLLALTLKQGNECSISRKCIDNGSAYAVEFVCATFIVGFCYGIVGVEFEMTVTFIVLLVYVFGEATILGHGHALSGCEGNPQFQLEIRLNGHAKRRRIFHALQQVRKATSKNTEVVIGPSREFKGIEGMLLDHWIAH</sequence>